<dbReference type="SUPFAM" id="SSF57850">
    <property type="entry name" value="RING/U-box"/>
    <property type="match status" value="2"/>
</dbReference>
<dbReference type="Pfam" id="PF22191">
    <property type="entry name" value="IBR_1"/>
    <property type="match status" value="1"/>
</dbReference>
<evidence type="ECO:0000256" key="1">
    <source>
        <dbReference type="ARBA" id="ARBA00004906"/>
    </source>
</evidence>
<evidence type="ECO:0000313" key="9">
    <source>
        <dbReference type="EMBL" id="CAE7188351.1"/>
    </source>
</evidence>
<gene>
    <name evidence="9" type="ORF">PTTW11_07309</name>
</gene>
<sequence length="590" mass="66670">MAEPDIQRHIEGANASFIAGCVISRISLDSSVRITNKLSVKADANTILLSWRPISGLGFGIVQEILHSIAGALRFCHRSNQDIRGRWNTSTLAGFYQPEHALEAIKHFNGLPHVDVHLIYNLYFTAPRHLSDAVLADVRDVMSQVPDVNAVWEESRNDMVTLRLSGVNQQQAVDLKRILEALFAGHIATSRDLNPVIKGELDIETAEKLGPTTQQEIWHDFFRTASGAIWLQHLARDYGINIMSDKLQQRLRIYDPLEDEKVVEEVEHQLAKKVFLLNGSKESHVIHFGKNDFQELLASGKVLRAQSTLGTSRVNLDILKKALVLHCPRVDALLLASQLNLPLTQLEHTTTITTTCSQCEYTTDQIKFSACNHFICRDCFNNQIHISISDLTGNYFPLVCWHADCETPIVLSDIRRNTTGVTFDALLNASLTRHIRSYPDLYRNCRTPNCKSVYFRDGSYEIFTCPTCLTQTCTRCDLQAHATWTCERYKAHLRKTRRNEKLLDDYKAFAGTKECPKCATLIEKVDGCHHVECSGCHTHMCWECSRVFPRSDIVYQHMNEAHGGNGLVDGEDGDSDEDSGEDSDEWENEE</sequence>
<dbReference type="Pfam" id="PF01485">
    <property type="entry name" value="IBR"/>
    <property type="match status" value="1"/>
</dbReference>
<accession>A0A6S6W796</accession>
<evidence type="ECO:0000256" key="8">
    <source>
        <dbReference type="SAM" id="MobiDB-lite"/>
    </source>
</evidence>
<dbReference type="InterPro" id="IPR002867">
    <property type="entry name" value="IBR_dom"/>
</dbReference>
<keyword evidence="3" id="KW-0479">Metal-binding</keyword>
<dbReference type="InterPro" id="IPR013087">
    <property type="entry name" value="Znf_C2H2_type"/>
</dbReference>
<protein>
    <submittedName>
        <fullName evidence="9">Ariadne ring protein</fullName>
    </submittedName>
</protein>
<dbReference type="InterPro" id="IPR051628">
    <property type="entry name" value="LUBAC_E3_Ligases"/>
</dbReference>
<keyword evidence="7" id="KW-0862">Zinc</keyword>
<evidence type="ECO:0000256" key="6">
    <source>
        <dbReference type="ARBA" id="ARBA00022786"/>
    </source>
</evidence>
<dbReference type="GO" id="GO:0097039">
    <property type="term" value="P:protein linear polyubiquitination"/>
    <property type="evidence" value="ECO:0007669"/>
    <property type="project" value="TreeGrafter"/>
</dbReference>
<dbReference type="CDD" id="cd20335">
    <property type="entry name" value="BRcat_RBR"/>
    <property type="match status" value="1"/>
</dbReference>
<keyword evidence="6" id="KW-0833">Ubl conjugation pathway</keyword>
<evidence type="ECO:0000256" key="4">
    <source>
        <dbReference type="ARBA" id="ARBA00022737"/>
    </source>
</evidence>
<dbReference type="InterPro" id="IPR044066">
    <property type="entry name" value="TRIAD_supradom"/>
</dbReference>
<keyword evidence="4" id="KW-0677">Repeat</keyword>
<evidence type="ECO:0000256" key="7">
    <source>
        <dbReference type="ARBA" id="ARBA00022833"/>
    </source>
</evidence>
<feature type="compositionally biased region" description="Acidic residues" evidence="8">
    <location>
        <begin position="569"/>
        <end position="590"/>
    </location>
</feature>
<dbReference type="EMBL" id="HG992982">
    <property type="protein sequence ID" value="CAE7188351.1"/>
    <property type="molecule type" value="Genomic_DNA"/>
</dbReference>
<feature type="region of interest" description="Disordered" evidence="8">
    <location>
        <begin position="561"/>
        <end position="590"/>
    </location>
</feature>
<evidence type="ECO:0000256" key="2">
    <source>
        <dbReference type="ARBA" id="ARBA00022679"/>
    </source>
</evidence>
<reference evidence="9" key="1">
    <citation type="submission" date="2021-02" db="EMBL/GenBank/DDBJ databases">
        <authorList>
            <person name="Syme A R."/>
            <person name="Syme A R."/>
            <person name="Moolhuijzen P."/>
        </authorList>
    </citation>
    <scope>NUCLEOTIDE SEQUENCE</scope>
    <source>
        <strain evidence="9">W1-1</strain>
    </source>
</reference>
<dbReference type="GO" id="GO:0043161">
    <property type="term" value="P:proteasome-mediated ubiquitin-dependent protein catabolic process"/>
    <property type="evidence" value="ECO:0007669"/>
    <property type="project" value="TreeGrafter"/>
</dbReference>
<proteinExistence type="predicted"/>
<name>A0A6S6W796_9PLEO</name>
<keyword evidence="2" id="KW-0808">Transferase</keyword>
<comment type="pathway">
    <text evidence="1">Protein modification; protein ubiquitination.</text>
</comment>
<dbReference type="PANTHER" id="PTHR22770">
    <property type="entry name" value="UBIQUITIN CONJUGATING ENZYME 7 INTERACTING PROTEIN-RELATED"/>
    <property type="match status" value="1"/>
</dbReference>
<dbReference type="PROSITE" id="PS50157">
    <property type="entry name" value="ZINC_FINGER_C2H2_2"/>
    <property type="match status" value="1"/>
</dbReference>
<dbReference type="PROSITE" id="PS51873">
    <property type="entry name" value="TRIAD"/>
    <property type="match status" value="1"/>
</dbReference>
<keyword evidence="5" id="KW-0863">Zinc-finger</keyword>
<dbReference type="PANTHER" id="PTHR22770:SF13">
    <property type="entry name" value="RING-TYPE DOMAIN-CONTAINING PROTEIN"/>
    <property type="match status" value="1"/>
</dbReference>
<dbReference type="Proteomes" id="UP000472372">
    <property type="component" value="Chromosome 6"/>
</dbReference>
<dbReference type="GO" id="GO:0008270">
    <property type="term" value="F:zinc ion binding"/>
    <property type="evidence" value="ECO:0007669"/>
    <property type="project" value="UniProtKB-KW"/>
</dbReference>
<organism evidence="9 10">
    <name type="scientific">Pyrenophora teres f. teres</name>
    <dbReference type="NCBI Taxonomy" id="97479"/>
    <lineage>
        <taxon>Eukaryota</taxon>
        <taxon>Fungi</taxon>
        <taxon>Dikarya</taxon>
        <taxon>Ascomycota</taxon>
        <taxon>Pezizomycotina</taxon>
        <taxon>Dothideomycetes</taxon>
        <taxon>Pleosporomycetidae</taxon>
        <taxon>Pleosporales</taxon>
        <taxon>Pleosporineae</taxon>
        <taxon>Pleosporaceae</taxon>
        <taxon>Pyrenophora</taxon>
    </lineage>
</organism>
<dbReference type="GO" id="GO:0004842">
    <property type="term" value="F:ubiquitin-protein transferase activity"/>
    <property type="evidence" value="ECO:0007669"/>
    <property type="project" value="TreeGrafter"/>
</dbReference>
<dbReference type="PROSITE" id="PS00028">
    <property type="entry name" value="ZINC_FINGER_C2H2_1"/>
    <property type="match status" value="1"/>
</dbReference>
<evidence type="ECO:0000256" key="5">
    <source>
        <dbReference type="ARBA" id="ARBA00022771"/>
    </source>
</evidence>
<evidence type="ECO:0000256" key="3">
    <source>
        <dbReference type="ARBA" id="ARBA00022723"/>
    </source>
</evidence>
<dbReference type="GO" id="GO:0000151">
    <property type="term" value="C:ubiquitin ligase complex"/>
    <property type="evidence" value="ECO:0007669"/>
    <property type="project" value="TreeGrafter"/>
</dbReference>
<evidence type="ECO:0000313" key="10">
    <source>
        <dbReference type="Proteomes" id="UP000472372"/>
    </source>
</evidence>
<dbReference type="AlphaFoldDB" id="A0A6S6W796"/>
<dbReference type="Gene3D" id="1.20.120.1750">
    <property type="match status" value="1"/>
</dbReference>
<dbReference type="GO" id="GO:0043130">
    <property type="term" value="F:ubiquitin binding"/>
    <property type="evidence" value="ECO:0007669"/>
    <property type="project" value="TreeGrafter"/>
</dbReference>